<evidence type="ECO:0000259" key="4">
    <source>
        <dbReference type="Pfam" id="PF13439"/>
    </source>
</evidence>
<evidence type="ECO:0000313" key="6">
    <source>
        <dbReference type="Proteomes" id="UP001630303"/>
    </source>
</evidence>
<dbReference type="Gene3D" id="3.40.50.2000">
    <property type="entry name" value="Glycogen Phosphorylase B"/>
    <property type="match status" value="2"/>
</dbReference>
<keyword evidence="2" id="KW-0328">Glycosyltransferase</keyword>
<evidence type="ECO:0000256" key="2">
    <source>
        <dbReference type="ARBA" id="ARBA00022676"/>
    </source>
</evidence>
<proteinExistence type="predicted"/>
<dbReference type="EMBL" id="JAROCE010000003">
    <property type="protein sequence ID" value="MFM2721053.1"/>
    <property type="molecule type" value="Genomic_DNA"/>
</dbReference>
<evidence type="ECO:0000256" key="3">
    <source>
        <dbReference type="ARBA" id="ARBA00022679"/>
    </source>
</evidence>
<dbReference type="Proteomes" id="UP001630303">
    <property type="component" value="Unassembled WGS sequence"/>
</dbReference>
<sequence>MARIIFLQPHLRFGGAERQTVIVANYLASQGHEIHIILHRGGQGLASEISEAVLVHDLGLESHLATVDVARRLYLVLRRIPPGLVIVKLWSSILACAMVDRLPGARHHVYNYCEDLDPTDHAEYISFGRAKQNLIGWIFNHREHISANTQTVADSMMEVYGLERRPVIIPSTVDIAKTNDLVASAPADFGPGEHIVSVSSLIRRKGLDITRDALLSIDRPLHWHIVGEGPLREDFDAFRDPRGLLTITAHGGHSNPYPFMAAADLLVHSARSEAWGIVLLESMAVGTPVLAAAAIGPDEMHRALGDRDDIMRVYPVGDSAALATGVVEMLDSAVAPAEEMIDYIRPFSMQSAADMWVQRAERLVP</sequence>
<reference evidence="5 6" key="1">
    <citation type="submission" date="2023-03" db="EMBL/GenBank/DDBJ databases">
        <title>MT1 and MT2 Draft Genomes of Novel Species.</title>
        <authorList>
            <person name="Venkateswaran K."/>
        </authorList>
    </citation>
    <scope>NUCLEOTIDE SEQUENCE [LARGE SCALE GENOMIC DNA]</scope>
    <source>
        <strain evidence="5 6">IF8SW-P5</strain>
    </source>
</reference>
<dbReference type="CDD" id="cd03811">
    <property type="entry name" value="GT4_GT28_WabH-like"/>
    <property type="match status" value="1"/>
</dbReference>
<dbReference type="InterPro" id="IPR050194">
    <property type="entry name" value="Glycosyltransferase_grp1"/>
</dbReference>
<name>A0ABW9GH59_9MICO</name>
<keyword evidence="6" id="KW-1185">Reference proteome</keyword>
<feature type="domain" description="Glycosyltransferase subfamily 4-like N-terminal" evidence="4">
    <location>
        <begin position="13"/>
        <end position="176"/>
    </location>
</feature>
<dbReference type="PANTHER" id="PTHR45947">
    <property type="entry name" value="SULFOQUINOVOSYL TRANSFERASE SQD2"/>
    <property type="match status" value="1"/>
</dbReference>
<protein>
    <recommendedName>
        <fullName evidence="1">D-inositol 3-phosphate glycosyltransferase</fullName>
    </recommendedName>
</protein>
<keyword evidence="3" id="KW-0808">Transferase</keyword>
<dbReference type="InterPro" id="IPR028098">
    <property type="entry name" value="Glyco_trans_4-like_N"/>
</dbReference>
<dbReference type="SUPFAM" id="SSF53756">
    <property type="entry name" value="UDP-Glycosyltransferase/glycogen phosphorylase"/>
    <property type="match status" value="1"/>
</dbReference>
<gene>
    <name evidence="5" type="ORF">P5G46_11115</name>
</gene>
<comment type="caution">
    <text evidence="5">The sequence shown here is derived from an EMBL/GenBank/DDBJ whole genome shotgun (WGS) entry which is preliminary data.</text>
</comment>
<dbReference type="RefSeq" id="WP_408905709.1">
    <property type="nucleotide sequence ID" value="NZ_JAROCE010000003.1"/>
</dbReference>
<dbReference type="Pfam" id="PF13439">
    <property type="entry name" value="Glyco_transf_4"/>
    <property type="match status" value="1"/>
</dbReference>
<dbReference type="PANTHER" id="PTHR45947:SF3">
    <property type="entry name" value="SULFOQUINOVOSYL TRANSFERASE SQD2"/>
    <property type="match status" value="1"/>
</dbReference>
<dbReference type="Pfam" id="PF13692">
    <property type="entry name" value="Glyco_trans_1_4"/>
    <property type="match status" value="1"/>
</dbReference>
<organism evidence="5 6">
    <name type="scientific">Microbacterium mcarthurae</name>
    <dbReference type="NCBI Taxonomy" id="3035918"/>
    <lineage>
        <taxon>Bacteria</taxon>
        <taxon>Bacillati</taxon>
        <taxon>Actinomycetota</taxon>
        <taxon>Actinomycetes</taxon>
        <taxon>Micrococcales</taxon>
        <taxon>Microbacteriaceae</taxon>
        <taxon>Microbacterium</taxon>
    </lineage>
</organism>
<accession>A0ABW9GH59</accession>
<evidence type="ECO:0000256" key="1">
    <source>
        <dbReference type="ARBA" id="ARBA00021292"/>
    </source>
</evidence>
<evidence type="ECO:0000313" key="5">
    <source>
        <dbReference type="EMBL" id="MFM2721053.1"/>
    </source>
</evidence>